<sequence length="87" mass="9941">MKTAFEEYNRIVASIPPEIHKEVEMQMAVSNRIYDLMTKRGLSKVEFAKAIGKRPCEVTKWLSGQHNFTLKTLALLSSFFGVSFIET</sequence>
<organism evidence="1 2">
    <name type="scientific">Lepagella muris</name>
    <dbReference type="NCBI Taxonomy" id="3032870"/>
    <lineage>
        <taxon>Bacteria</taxon>
        <taxon>Pseudomonadati</taxon>
        <taxon>Bacteroidota</taxon>
        <taxon>Bacteroidia</taxon>
        <taxon>Bacteroidales</taxon>
        <taxon>Muribaculaceae</taxon>
        <taxon>Lepagella</taxon>
    </lineage>
</organism>
<comment type="caution">
    <text evidence="1">The sequence shown here is derived from an EMBL/GenBank/DDBJ whole genome shotgun (WGS) entry which is preliminary data.</text>
</comment>
<proteinExistence type="predicted"/>
<evidence type="ECO:0000313" key="2">
    <source>
        <dbReference type="Proteomes" id="UP000306319"/>
    </source>
</evidence>
<accession>A0AC61REZ2</accession>
<gene>
    <name evidence="1" type="ORF">E5331_10945</name>
</gene>
<evidence type="ECO:0000313" key="1">
    <source>
        <dbReference type="EMBL" id="TGY78212.1"/>
    </source>
</evidence>
<dbReference type="EMBL" id="SRYB01000015">
    <property type="protein sequence ID" value="TGY78212.1"/>
    <property type="molecule type" value="Genomic_DNA"/>
</dbReference>
<protein>
    <submittedName>
        <fullName evidence="1">XRE family transcriptional regulator</fullName>
    </submittedName>
</protein>
<reference evidence="1" key="1">
    <citation type="submission" date="2019-04" db="EMBL/GenBank/DDBJ databases">
        <title>Microbes associate with the intestines of laboratory mice.</title>
        <authorList>
            <person name="Navarre W."/>
            <person name="Wong E."/>
            <person name="Huang K."/>
            <person name="Tropini C."/>
            <person name="Ng K."/>
            <person name="Yu B."/>
        </authorList>
    </citation>
    <scope>NUCLEOTIDE SEQUENCE</scope>
    <source>
        <strain evidence="1">NM04_E33</strain>
    </source>
</reference>
<name>A0AC61REZ2_9BACT</name>
<keyword evidence="2" id="KW-1185">Reference proteome</keyword>
<dbReference type="Proteomes" id="UP000306319">
    <property type="component" value="Unassembled WGS sequence"/>
</dbReference>